<name>A0A8K0KJM5_LADFU</name>
<proteinExistence type="predicted"/>
<accession>A0A8K0KJM5</accession>
<dbReference type="Proteomes" id="UP000792457">
    <property type="component" value="Unassembled WGS sequence"/>
</dbReference>
<sequence length="149" mass="16930">MSSQFDARLSCFNHGLEGTKAIFVLLFDATVDNSVCRHFPKHRCRVSDISILKRILPRPLQLYGCIGFRKFPPSYSQHKQGSKFPLDGKASCLEGKRCLVKREVLSADPWHSLGDTFPWHNGLNQRCRHTSGTDPKPISRLPANITNFY</sequence>
<reference evidence="1" key="2">
    <citation type="submission" date="2017-10" db="EMBL/GenBank/DDBJ databases">
        <title>Ladona fulva Genome sequencing and assembly.</title>
        <authorList>
            <person name="Murali S."/>
            <person name="Richards S."/>
            <person name="Bandaranaike D."/>
            <person name="Bellair M."/>
            <person name="Blankenburg K."/>
            <person name="Chao H."/>
            <person name="Dinh H."/>
            <person name="Doddapaneni H."/>
            <person name="Dugan-Rocha S."/>
            <person name="Elkadiri S."/>
            <person name="Gnanaolivu R."/>
            <person name="Hernandez B."/>
            <person name="Skinner E."/>
            <person name="Javaid M."/>
            <person name="Lee S."/>
            <person name="Li M."/>
            <person name="Ming W."/>
            <person name="Munidasa M."/>
            <person name="Muniz J."/>
            <person name="Nguyen L."/>
            <person name="Hughes D."/>
            <person name="Osuji N."/>
            <person name="Pu L.-L."/>
            <person name="Puazo M."/>
            <person name="Qu C."/>
            <person name="Quiroz J."/>
            <person name="Raj R."/>
            <person name="Weissenberger G."/>
            <person name="Xin Y."/>
            <person name="Zou X."/>
            <person name="Han Y."/>
            <person name="Worley K."/>
            <person name="Muzny D."/>
            <person name="Gibbs R."/>
        </authorList>
    </citation>
    <scope>NUCLEOTIDE SEQUENCE</scope>
    <source>
        <strain evidence="1">Sampled in the wild</strain>
    </source>
</reference>
<keyword evidence="2" id="KW-1185">Reference proteome</keyword>
<evidence type="ECO:0000313" key="2">
    <source>
        <dbReference type="Proteomes" id="UP000792457"/>
    </source>
</evidence>
<organism evidence="1 2">
    <name type="scientific">Ladona fulva</name>
    <name type="common">Scarce chaser dragonfly</name>
    <name type="synonym">Libellula fulva</name>
    <dbReference type="NCBI Taxonomy" id="123851"/>
    <lineage>
        <taxon>Eukaryota</taxon>
        <taxon>Metazoa</taxon>
        <taxon>Ecdysozoa</taxon>
        <taxon>Arthropoda</taxon>
        <taxon>Hexapoda</taxon>
        <taxon>Insecta</taxon>
        <taxon>Pterygota</taxon>
        <taxon>Palaeoptera</taxon>
        <taxon>Odonata</taxon>
        <taxon>Epiprocta</taxon>
        <taxon>Anisoptera</taxon>
        <taxon>Libelluloidea</taxon>
        <taxon>Libellulidae</taxon>
        <taxon>Ladona</taxon>
    </lineage>
</organism>
<reference evidence="1" key="1">
    <citation type="submission" date="2013-04" db="EMBL/GenBank/DDBJ databases">
        <authorList>
            <person name="Qu J."/>
            <person name="Murali S.C."/>
            <person name="Bandaranaike D."/>
            <person name="Bellair M."/>
            <person name="Blankenburg K."/>
            <person name="Chao H."/>
            <person name="Dinh H."/>
            <person name="Doddapaneni H."/>
            <person name="Downs B."/>
            <person name="Dugan-Rocha S."/>
            <person name="Elkadiri S."/>
            <person name="Gnanaolivu R.D."/>
            <person name="Hernandez B."/>
            <person name="Javaid M."/>
            <person name="Jayaseelan J.C."/>
            <person name="Lee S."/>
            <person name="Li M."/>
            <person name="Ming W."/>
            <person name="Munidasa M."/>
            <person name="Muniz J."/>
            <person name="Nguyen L."/>
            <person name="Ongeri F."/>
            <person name="Osuji N."/>
            <person name="Pu L.-L."/>
            <person name="Puazo M."/>
            <person name="Qu C."/>
            <person name="Quiroz J."/>
            <person name="Raj R."/>
            <person name="Weissenberger G."/>
            <person name="Xin Y."/>
            <person name="Zou X."/>
            <person name="Han Y."/>
            <person name="Richards S."/>
            <person name="Worley K."/>
            <person name="Muzny D."/>
            <person name="Gibbs R."/>
        </authorList>
    </citation>
    <scope>NUCLEOTIDE SEQUENCE</scope>
    <source>
        <strain evidence="1">Sampled in the wild</strain>
    </source>
</reference>
<gene>
    <name evidence="1" type="ORF">J437_LFUL016490</name>
</gene>
<dbReference type="AlphaFoldDB" id="A0A8K0KJM5"/>
<dbReference type="EMBL" id="KZ309004">
    <property type="protein sequence ID" value="KAG8236267.1"/>
    <property type="molecule type" value="Genomic_DNA"/>
</dbReference>
<comment type="caution">
    <text evidence="1">The sequence shown here is derived from an EMBL/GenBank/DDBJ whole genome shotgun (WGS) entry which is preliminary data.</text>
</comment>
<protein>
    <submittedName>
        <fullName evidence="1">Uncharacterized protein</fullName>
    </submittedName>
</protein>
<evidence type="ECO:0000313" key="1">
    <source>
        <dbReference type="EMBL" id="KAG8236267.1"/>
    </source>
</evidence>